<keyword evidence="8 11" id="KW-1133">Transmembrane helix</keyword>
<evidence type="ECO:0000256" key="1">
    <source>
        <dbReference type="ARBA" id="ARBA00004651"/>
    </source>
</evidence>
<dbReference type="PANTHER" id="PTHR30175:SF1">
    <property type="entry name" value="PTS SYSTEM ARBUTIN-, CELLOBIOSE-, AND SALICIN-SPECIFIC EIIBC COMPONENT-RELATED"/>
    <property type="match status" value="1"/>
</dbReference>
<feature type="domain" description="PTS EIIC type-1" evidence="13">
    <location>
        <begin position="97"/>
        <end position="467"/>
    </location>
</feature>
<feature type="transmembrane region" description="Helical" evidence="11">
    <location>
        <begin position="359"/>
        <end position="381"/>
    </location>
</feature>
<evidence type="ECO:0000256" key="4">
    <source>
        <dbReference type="ARBA" id="ARBA00022597"/>
    </source>
</evidence>
<evidence type="ECO:0000313" key="15">
    <source>
        <dbReference type="Proteomes" id="UP000740605"/>
    </source>
</evidence>
<dbReference type="InterPro" id="IPR050558">
    <property type="entry name" value="PTS_Sugar-Specific_Components"/>
</dbReference>
<keyword evidence="9 11" id="KW-0472">Membrane</keyword>
<feature type="transmembrane region" description="Helical" evidence="11">
    <location>
        <begin position="143"/>
        <end position="165"/>
    </location>
</feature>
<protein>
    <submittedName>
        <fullName evidence="14">PTS transporter subunit EIIC</fullName>
    </submittedName>
</protein>
<proteinExistence type="predicted"/>
<name>A0ABS5XQI8_9MICO</name>
<evidence type="ECO:0000259" key="13">
    <source>
        <dbReference type="PROSITE" id="PS51103"/>
    </source>
</evidence>
<dbReference type="InterPro" id="IPR013013">
    <property type="entry name" value="PTS_EIIC_1"/>
</dbReference>
<dbReference type="Pfam" id="PF02378">
    <property type="entry name" value="PTS_EIIC"/>
    <property type="match status" value="1"/>
</dbReference>
<dbReference type="PROSITE" id="PS51098">
    <property type="entry name" value="PTS_EIIB_TYPE_1"/>
    <property type="match status" value="1"/>
</dbReference>
<reference evidence="14 15" key="1">
    <citation type="submission" date="2021-03" db="EMBL/GenBank/DDBJ databases">
        <title>Microbacterium pauli sp. nov., isolated from microfiltered milk.</title>
        <authorList>
            <person name="Bellassi P."/>
            <person name="Fontana A."/>
            <person name="Callegari M.L."/>
            <person name="Lorenzo M."/>
            <person name="Cappa F."/>
        </authorList>
    </citation>
    <scope>NUCLEOTIDE SEQUENCE [LARGE SCALE GENOMIC DNA]</scope>
    <source>
        <strain evidence="14 15">DSM 18909</strain>
    </source>
</reference>
<evidence type="ECO:0000259" key="12">
    <source>
        <dbReference type="PROSITE" id="PS51098"/>
    </source>
</evidence>
<evidence type="ECO:0000256" key="9">
    <source>
        <dbReference type="ARBA" id="ARBA00023136"/>
    </source>
</evidence>
<dbReference type="PROSITE" id="PS51103">
    <property type="entry name" value="PTS_EIIC_TYPE_1"/>
    <property type="match status" value="1"/>
</dbReference>
<keyword evidence="7 11" id="KW-0812">Transmembrane</keyword>
<feature type="transmembrane region" description="Helical" evidence="11">
    <location>
        <begin position="220"/>
        <end position="237"/>
    </location>
</feature>
<feature type="transmembrane region" description="Helical" evidence="11">
    <location>
        <begin position="388"/>
        <end position="411"/>
    </location>
</feature>
<dbReference type="EMBL" id="JAFLHG010000001">
    <property type="protein sequence ID" value="MBT8796785.1"/>
    <property type="molecule type" value="Genomic_DNA"/>
</dbReference>
<evidence type="ECO:0000256" key="5">
    <source>
        <dbReference type="ARBA" id="ARBA00022679"/>
    </source>
</evidence>
<feature type="transmembrane region" description="Helical" evidence="11">
    <location>
        <begin position="177"/>
        <end position="200"/>
    </location>
</feature>
<dbReference type="SUPFAM" id="SSF55604">
    <property type="entry name" value="Glucose permease domain IIB"/>
    <property type="match status" value="1"/>
</dbReference>
<evidence type="ECO:0000256" key="11">
    <source>
        <dbReference type="SAM" id="Phobius"/>
    </source>
</evidence>
<dbReference type="InterPro" id="IPR036878">
    <property type="entry name" value="Glu_permease_IIB"/>
</dbReference>
<feature type="domain" description="PTS EIIB type-1" evidence="12">
    <location>
        <begin position="1"/>
        <end position="68"/>
    </location>
</feature>
<evidence type="ECO:0000256" key="8">
    <source>
        <dbReference type="ARBA" id="ARBA00022989"/>
    </source>
</evidence>
<dbReference type="InterPro" id="IPR001996">
    <property type="entry name" value="PTS_IIB_1"/>
</dbReference>
<feature type="transmembrane region" description="Helical" evidence="11">
    <location>
        <begin position="249"/>
        <end position="274"/>
    </location>
</feature>
<keyword evidence="15" id="KW-1185">Reference proteome</keyword>
<feature type="active site" description="Phosphocysteine intermediate; for EIIB activity" evidence="10">
    <location>
        <position position="7"/>
    </location>
</feature>
<organism evidence="14 15">
    <name type="scientific">Microbacterium flavum</name>
    <dbReference type="NCBI Taxonomy" id="415216"/>
    <lineage>
        <taxon>Bacteria</taxon>
        <taxon>Bacillati</taxon>
        <taxon>Actinomycetota</taxon>
        <taxon>Actinomycetes</taxon>
        <taxon>Micrococcales</taxon>
        <taxon>Microbacteriaceae</taxon>
        <taxon>Microbacterium</taxon>
    </lineage>
</organism>
<evidence type="ECO:0000313" key="14">
    <source>
        <dbReference type="EMBL" id="MBT8796785.1"/>
    </source>
</evidence>
<dbReference type="Proteomes" id="UP000740605">
    <property type="component" value="Unassembled WGS sequence"/>
</dbReference>
<dbReference type="PANTHER" id="PTHR30175">
    <property type="entry name" value="PHOSPHOTRANSFERASE SYSTEM TRANSPORT PROTEIN"/>
    <property type="match status" value="1"/>
</dbReference>
<evidence type="ECO:0000256" key="10">
    <source>
        <dbReference type="PROSITE-ProRule" id="PRU00421"/>
    </source>
</evidence>
<comment type="caution">
    <text evidence="14">The sequence shown here is derived from an EMBL/GenBank/DDBJ whole genome shotgun (WGS) entry which is preliminary data.</text>
</comment>
<feature type="transmembrane region" description="Helical" evidence="11">
    <location>
        <begin position="323"/>
        <end position="353"/>
    </location>
</feature>
<feature type="transmembrane region" description="Helical" evidence="11">
    <location>
        <begin position="431"/>
        <end position="451"/>
    </location>
</feature>
<dbReference type="InterPro" id="IPR003352">
    <property type="entry name" value="PTS_EIIC"/>
</dbReference>
<sequence length="483" mass="48177">MVSLVHCATRLRVSVRDSGRVDLGAVSGLPGVIGVATLGDQIQIVVGPQAVERAHAALALALHVPIKESEAGGAGDSGPDAAPAESPHRRPIVRPLYVLMDIVAPLLPTFVAAGMLLALHNILSAPGVFGQGSVAATVPWLDGLSALIGILGIGVFTLLPVFVGYSAAARFGGSPFLGAAMGAALVAAPFVVDAGSFPALHVGGGGSWTIAGVDVLGIDYRGTVIPIVAIAYLLTLIERGLGTVLRGAARFLLVPMLTLLLTGVLAFLVVGPVLRFAGDGFARLIALVYEQSGLLGGVVFGALYPLLVLTGTHQSLVSLELGLLATGGSFIFPAAGAANLAQAGACFAVAVLAGRRTRLRALAAGAGLPACVGIAEPAIFGINLRLRFPFIAAVIASSIGGGVLAAFNVQAVTLGAAGVVGVASIAPGSGLAYLAAIGASGMIAFLVTLVWGRSGRARALVEDAVHTVPADGARPGGLGTLDS</sequence>
<keyword evidence="4" id="KW-0762">Sugar transport</keyword>
<evidence type="ECO:0000256" key="7">
    <source>
        <dbReference type="ARBA" id="ARBA00022692"/>
    </source>
</evidence>
<evidence type="ECO:0000256" key="3">
    <source>
        <dbReference type="ARBA" id="ARBA00022475"/>
    </source>
</evidence>
<evidence type="ECO:0000256" key="6">
    <source>
        <dbReference type="ARBA" id="ARBA00022683"/>
    </source>
</evidence>
<feature type="transmembrane region" description="Helical" evidence="11">
    <location>
        <begin position="294"/>
        <end position="311"/>
    </location>
</feature>
<keyword evidence="5" id="KW-0808">Transferase</keyword>
<keyword evidence="2" id="KW-0813">Transport</keyword>
<keyword evidence="3" id="KW-1003">Cell membrane</keyword>
<dbReference type="Gene3D" id="3.30.1360.60">
    <property type="entry name" value="Glucose permease domain IIB"/>
    <property type="match status" value="1"/>
</dbReference>
<evidence type="ECO:0000256" key="2">
    <source>
        <dbReference type="ARBA" id="ARBA00022448"/>
    </source>
</evidence>
<accession>A0ABS5XQI8</accession>
<comment type="subcellular location">
    <subcellularLocation>
        <location evidence="1">Cell membrane</location>
        <topology evidence="1">Multi-pass membrane protein</topology>
    </subcellularLocation>
</comment>
<gene>
    <name evidence="14" type="ORF">J0P97_01670</name>
</gene>
<feature type="transmembrane region" description="Helical" evidence="11">
    <location>
        <begin position="96"/>
        <end position="123"/>
    </location>
</feature>
<keyword evidence="6" id="KW-0598">Phosphotransferase system</keyword>